<dbReference type="PANTHER" id="PTHR38926:SF5">
    <property type="entry name" value="F-BOX AND LEUCINE-RICH REPEAT PROTEIN 6"/>
    <property type="match status" value="1"/>
</dbReference>
<gene>
    <name evidence="1" type="ORF">SCHCODRAFT_107071</name>
</gene>
<feature type="non-terminal residue" evidence="1">
    <location>
        <position position="553"/>
    </location>
</feature>
<dbReference type="AlphaFoldDB" id="D8PX65"/>
<keyword evidence="2" id="KW-1185">Reference proteome</keyword>
<protein>
    <submittedName>
        <fullName evidence="1">Uncharacterized protein</fullName>
    </submittedName>
</protein>
<dbReference type="EMBL" id="GL377304">
    <property type="protein sequence ID" value="EFI99029.1"/>
    <property type="molecule type" value="Genomic_DNA"/>
</dbReference>
<name>D8PX65_SCHCM</name>
<proteinExistence type="predicted"/>
<dbReference type="InParanoid" id="D8PX65"/>
<dbReference type="HOGENOM" id="CLU_018544_13_0_1"/>
<dbReference type="PANTHER" id="PTHR38926">
    <property type="entry name" value="F-BOX DOMAIN CONTAINING PROTEIN, EXPRESSED"/>
    <property type="match status" value="1"/>
</dbReference>
<organism evidence="2">
    <name type="scientific">Schizophyllum commune (strain H4-8 / FGSC 9210)</name>
    <name type="common">Split gill fungus</name>
    <dbReference type="NCBI Taxonomy" id="578458"/>
    <lineage>
        <taxon>Eukaryota</taxon>
        <taxon>Fungi</taxon>
        <taxon>Dikarya</taxon>
        <taxon>Basidiomycota</taxon>
        <taxon>Agaricomycotina</taxon>
        <taxon>Agaricomycetes</taxon>
        <taxon>Agaricomycetidae</taxon>
        <taxon>Agaricales</taxon>
        <taxon>Schizophyllaceae</taxon>
        <taxon>Schizophyllum</taxon>
    </lineage>
</organism>
<evidence type="ECO:0000313" key="1">
    <source>
        <dbReference type="EMBL" id="EFI99029.1"/>
    </source>
</evidence>
<dbReference type="OMA" id="VWHNVSK"/>
<dbReference type="SUPFAM" id="SSF52047">
    <property type="entry name" value="RNI-like"/>
    <property type="match status" value="1"/>
</dbReference>
<evidence type="ECO:0000313" key="2">
    <source>
        <dbReference type="Proteomes" id="UP000007431"/>
    </source>
</evidence>
<dbReference type="InterPro" id="IPR032675">
    <property type="entry name" value="LRR_dom_sf"/>
</dbReference>
<accession>D8PX65</accession>
<sequence>MLAAQSLLARAVTDYAPPSRPPSCSELSIPLDLPNVCQITPSHPPLVMQSVEAALNDARAIANARLHRTPFVPADQDSVIMRDMAQKLRDLGDEIDVQIQKLKGQRSAVNAQLEMHDALLSPHRRLPPEIWSEIFFLALPDDWEHRSASRRVLHSARVCVMWRSIALSTPRLWTTLVFDTTKSPLAKHVNSVAQVLDRTAQASLDLTVSMAIPFTSSARPQKYWSNDAWSILCSQSHRWSRLSLDSIPFEAYLSLASHSFPLLRSLSIALDHCDDNDPAAEVPLDVFRNAQGVQALHVRYYTEPPTLVLPPSWTITEFTITCGDYPGDGKEPSVQPCMGALVACSGTLRKLTISADCVGTLPNSLMTFPVLENLRLDGDDVSVCSAISAPRLRVVTLASDGLVEFTPDVLQSLETLSRNSLGCKALRSLALLNIMGLDPSAFVACLHHFPQLTELKLSHPEDTEIDDDSPLSFEMLVTLSRDNGEYDSLTFLPNLQHLHLIFNGMVYIDDVDSDFGELIWEIVRSREHPRVVEGAALGRLEKLITDVGTLSYP</sequence>
<dbReference type="Gene3D" id="3.80.10.10">
    <property type="entry name" value="Ribonuclease Inhibitor"/>
    <property type="match status" value="1"/>
</dbReference>
<dbReference type="VEuPathDB" id="FungiDB:SCHCODRAFT_02615840"/>
<reference evidence="1 2" key="1">
    <citation type="journal article" date="2010" name="Nat. Biotechnol.">
        <title>Genome sequence of the model mushroom Schizophyllum commune.</title>
        <authorList>
            <person name="Ohm R.A."/>
            <person name="de Jong J.F."/>
            <person name="Lugones L.G."/>
            <person name="Aerts A."/>
            <person name="Kothe E."/>
            <person name="Stajich J.E."/>
            <person name="de Vries R.P."/>
            <person name="Record E."/>
            <person name="Levasseur A."/>
            <person name="Baker S.E."/>
            <person name="Bartholomew K.A."/>
            <person name="Coutinho P.M."/>
            <person name="Erdmann S."/>
            <person name="Fowler T.J."/>
            <person name="Gathman A.C."/>
            <person name="Lombard V."/>
            <person name="Henrissat B."/>
            <person name="Knabe N."/>
            <person name="Kuees U."/>
            <person name="Lilly W.W."/>
            <person name="Lindquist E."/>
            <person name="Lucas S."/>
            <person name="Magnuson J.K."/>
            <person name="Piumi F."/>
            <person name="Raudaskoski M."/>
            <person name="Salamov A."/>
            <person name="Schmutz J."/>
            <person name="Schwarze F.W.M.R."/>
            <person name="vanKuyk P.A."/>
            <person name="Horton J.S."/>
            <person name="Grigoriev I.V."/>
            <person name="Woesten H.A.B."/>
        </authorList>
    </citation>
    <scope>NUCLEOTIDE SEQUENCE [LARGE SCALE GENOMIC DNA]</scope>
    <source>
        <strain evidence="2">H4-8 / FGSC 9210</strain>
    </source>
</reference>
<dbReference type="Proteomes" id="UP000007431">
    <property type="component" value="Unassembled WGS sequence"/>
</dbReference>